<reference evidence="3 4" key="2">
    <citation type="journal article" date="2013" name="PLoS Genet.">
        <title>Comparative genome structure, secondary metabolite, and effector coding capacity across Cochliobolus pathogens.</title>
        <authorList>
            <person name="Condon B.J."/>
            <person name="Leng Y."/>
            <person name="Wu D."/>
            <person name="Bushley K.E."/>
            <person name="Ohm R.A."/>
            <person name="Otillar R."/>
            <person name="Martin J."/>
            <person name="Schackwitz W."/>
            <person name="Grimwood J."/>
            <person name="MohdZainudin N."/>
            <person name="Xue C."/>
            <person name="Wang R."/>
            <person name="Manning V.A."/>
            <person name="Dhillon B."/>
            <person name="Tu Z.J."/>
            <person name="Steffenson B.J."/>
            <person name="Salamov A."/>
            <person name="Sun H."/>
            <person name="Lowry S."/>
            <person name="LaButti K."/>
            <person name="Han J."/>
            <person name="Copeland A."/>
            <person name="Lindquist E."/>
            <person name="Barry K."/>
            <person name="Schmutz J."/>
            <person name="Baker S.E."/>
            <person name="Ciuffetti L.M."/>
            <person name="Grigoriev I.V."/>
            <person name="Zhong S."/>
            <person name="Turgeon B.G."/>
        </authorList>
    </citation>
    <scope>NUCLEOTIDE SEQUENCE [LARGE SCALE GENOMIC DNA]</scope>
    <source>
        <strain evidence="4">28A</strain>
    </source>
</reference>
<dbReference type="AlphaFoldDB" id="R0K5D7"/>
<feature type="region of interest" description="Disordered" evidence="1">
    <location>
        <begin position="283"/>
        <end position="342"/>
    </location>
</feature>
<evidence type="ECO:0000256" key="2">
    <source>
        <dbReference type="SAM" id="Phobius"/>
    </source>
</evidence>
<dbReference type="RefSeq" id="XP_008024281.1">
    <property type="nucleotide sequence ID" value="XM_008026090.1"/>
</dbReference>
<evidence type="ECO:0000313" key="3">
    <source>
        <dbReference type="EMBL" id="EOA88248.1"/>
    </source>
</evidence>
<dbReference type="EMBL" id="KB908548">
    <property type="protein sequence ID" value="EOA88248.1"/>
    <property type="molecule type" value="Genomic_DNA"/>
</dbReference>
<protein>
    <submittedName>
        <fullName evidence="3">Uncharacterized protein</fullName>
    </submittedName>
</protein>
<dbReference type="Proteomes" id="UP000016935">
    <property type="component" value="Unassembled WGS sequence"/>
</dbReference>
<feature type="compositionally biased region" description="Basic and acidic residues" evidence="1">
    <location>
        <begin position="116"/>
        <end position="127"/>
    </location>
</feature>
<feature type="region of interest" description="Disordered" evidence="1">
    <location>
        <begin position="173"/>
        <end position="213"/>
    </location>
</feature>
<feature type="compositionally biased region" description="Polar residues" evidence="1">
    <location>
        <begin position="199"/>
        <end position="208"/>
    </location>
</feature>
<name>R0K5D7_EXST2</name>
<feature type="compositionally biased region" description="Basic residues" evidence="1">
    <location>
        <begin position="329"/>
        <end position="342"/>
    </location>
</feature>
<dbReference type="HOGENOM" id="CLU_669337_0_0_1"/>
<gene>
    <name evidence="3" type="ORF">SETTUDRAFT_184172</name>
</gene>
<keyword evidence="2" id="KW-0812">Transmembrane</keyword>
<accession>R0K5D7</accession>
<reference evidence="3 4" key="1">
    <citation type="journal article" date="2012" name="PLoS Pathog.">
        <title>Diverse lifestyles and strategies of plant pathogenesis encoded in the genomes of eighteen Dothideomycetes fungi.</title>
        <authorList>
            <person name="Ohm R.A."/>
            <person name="Feau N."/>
            <person name="Henrissat B."/>
            <person name="Schoch C.L."/>
            <person name="Horwitz B.A."/>
            <person name="Barry K.W."/>
            <person name="Condon B.J."/>
            <person name="Copeland A.C."/>
            <person name="Dhillon B."/>
            <person name="Glaser F."/>
            <person name="Hesse C.N."/>
            <person name="Kosti I."/>
            <person name="LaButti K."/>
            <person name="Lindquist E.A."/>
            <person name="Lucas S."/>
            <person name="Salamov A.A."/>
            <person name="Bradshaw R.E."/>
            <person name="Ciuffetti L."/>
            <person name="Hamelin R.C."/>
            <person name="Kema G.H.J."/>
            <person name="Lawrence C."/>
            <person name="Scott J.A."/>
            <person name="Spatafora J.W."/>
            <person name="Turgeon B.G."/>
            <person name="de Wit P.J.G.M."/>
            <person name="Zhong S."/>
            <person name="Goodwin S.B."/>
            <person name="Grigoriev I.V."/>
        </authorList>
    </citation>
    <scope>NUCLEOTIDE SEQUENCE [LARGE SCALE GENOMIC DNA]</scope>
    <source>
        <strain evidence="4">28A</strain>
    </source>
</reference>
<proteinExistence type="predicted"/>
<keyword evidence="4" id="KW-1185">Reference proteome</keyword>
<sequence length="411" mass="42669">MDSASTHINMGTQHGYIDSADDMSITEAVLADMDFGDVDEPVPLVKNDGLKAIPMEQLAAEWDAMWTAQDAAAEDTTAVPRGELECGGDGGSTIVATETGSGGQVSVDKPSVNEPSVDHEQALKPESKTSPNTQEENEAAEKDVAKVTPDAVVHVEDATEHSDLPGITVDTASNDVIDEPSPAVDPVQGPQKAEPTETKIATQSSDDVTGSHDAAPVATTMHAAAAPEKAADSASPVIRPSSPGTLFCTPRAPKHAGKQHLGVGKNTIQVSNLYQGLESLDASQEGMESGNEDGGDGEEDENPAPADEAPVDEWPIKDQGPGPAAAASKKAKRGKRGKRAGKKVQLKRAKALAVVEEEEMEMEAEAKAKAVGIVETSTLLDVDEPHVAPAGLLVLALSVVAAFVGAWIEGY</sequence>
<feature type="transmembrane region" description="Helical" evidence="2">
    <location>
        <begin position="387"/>
        <end position="408"/>
    </location>
</feature>
<dbReference type="GeneID" id="19402024"/>
<organism evidence="3 4">
    <name type="scientific">Exserohilum turcicum (strain 28A)</name>
    <name type="common">Northern leaf blight fungus</name>
    <name type="synonym">Setosphaeria turcica</name>
    <dbReference type="NCBI Taxonomy" id="671987"/>
    <lineage>
        <taxon>Eukaryota</taxon>
        <taxon>Fungi</taxon>
        <taxon>Dikarya</taxon>
        <taxon>Ascomycota</taxon>
        <taxon>Pezizomycotina</taxon>
        <taxon>Dothideomycetes</taxon>
        <taxon>Pleosporomycetidae</taxon>
        <taxon>Pleosporales</taxon>
        <taxon>Pleosporineae</taxon>
        <taxon>Pleosporaceae</taxon>
        <taxon>Exserohilum</taxon>
    </lineage>
</organism>
<evidence type="ECO:0000313" key="4">
    <source>
        <dbReference type="Proteomes" id="UP000016935"/>
    </source>
</evidence>
<keyword evidence="2" id="KW-1133">Transmembrane helix</keyword>
<feature type="compositionally biased region" description="Acidic residues" evidence="1">
    <location>
        <begin position="290"/>
        <end position="302"/>
    </location>
</feature>
<keyword evidence="2" id="KW-0472">Membrane</keyword>
<feature type="region of interest" description="Disordered" evidence="1">
    <location>
        <begin position="81"/>
        <end position="147"/>
    </location>
</feature>
<evidence type="ECO:0000256" key="1">
    <source>
        <dbReference type="SAM" id="MobiDB-lite"/>
    </source>
</evidence>